<evidence type="ECO:0000313" key="1">
    <source>
        <dbReference type="EMBL" id="NMF95126.1"/>
    </source>
</evidence>
<reference evidence="1" key="1">
    <citation type="submission" date="2019-12" db="EMBL/GenBank/DDBJ databases">
        <title>Comparative genomics gives insights into the taxonomy of the Azoarcus-Aromatoleum group and reveals separate origins of nif in the plant-associated Azoarcus and non-plant-associated Aromatoleum sub-groups.</title>
        <authorList>
            <person name="Lafos M."/>
            <person name="Maluk M."/>
            <person name="Batista M."/>
            <person name="Junghare M."/>
            <person name="Carmona M."/>
            <person name="Faoro H."/>
            <person name="Cruz L.M."/>
            <person name="Battistoni F."/>
            <person name="De Souza E."/>
            <person name="Pedrosa F."/>
            <person name="Chen W.-M."/>
            <person name="Poole P.S."/>
            <person name="Dixon R.A."/>
            <person name="James E.K."/>
        </authorList>
    </citation>
    <scope>NUCLEOTIDE SEQUENCE</scope>
    <source>
        <strain evidence="1">U120</strain>
    </source>
</reference>
<protein>
    <submittedName>
        <fullName evidence="1">DUF4197 family protein</fullName>
    </submittedName>
</protein>
<organism evidence="1 2">
    <name type="scientific">Aromatoleum buckelii</name>
    <dbReference type="NCBI Taxonomy" id="200254"/>
    <lineage>
        <taxon>Bacteria</taxon>
        <taxon>Pseudomonadati</taxon>
        <taxon>Pseudomonadota</taxon>
        <taxon>Betaproteobacteria</taxon>
        <taxon>Rhodocyclales</taxon>
        <taxon>Rhodocyclaceae</taxon>
        <taxon>Aromatoleum</taxon>
    </lineage>
</organism>
<accession>A0ABX1N759</accession>
<dbReference type="InterPro" id="IPR025245">
    <property type="entry name" value="DUF4197"/>
</dbReference>
<name>A0ABX1N759_9RHOO</name>
<proteinExistence type="predicted"/>
<evidence type="ECO:0000313" key="2">
    <source>
        <dbReference type="Proteomes" id="UP000601990"/>
    </source>
</evidence>
<dbReference type="Pfam" id="PF13852">
    <property type="entry name" value="DUF4197"/>
    <property type="match status" value="1"/>
</dbReference>
<comment type="caution">
    <text evidence="1">The sequence shown here is derived from an EMBL/GenBank/DDBJ whole genome shotgun (WGS) entry which is preliminary data.</text>
</comment>
<keyword evidence="2" id="KW-1185">Reference proteome</keyword>
<gene>
    <name evidence="1" type="ORF">GO608_17590</name>
</gene>
<sequence>MVSAMTRATKQAGTKAIPLLAPAIENLSMQDAKGILSGGETAAAEYFRRTTSDQLTQKLLPLDTRATGRGGLAEKYRPCDRVRPGVRVV</sequence>
<dbReference type="RefSeq" id="WP_169200326.1">
    <property type="nucleotide sequence ID" value="NZ_WTVH02000001.1"/>
</dbReference>
<dbReference type="Proteomes" id="UP000601990">
    <property type="component" value="Unassembled WGS sequence"/>
</dbReference>
<dbReference type="EMBL" id="WTVH01000048">
    <property type="protein sequence ID" value="NMF95126.1"/>
    <property type="molecule type" value="Genomic_DNA"/>
</dbReference>